<keyword evidence="3" id="KW-1185">Reference proteome</keyword>
<dbReference type="HOGENOM" id="CLU_1857944_0_0_1"/>
<feature type="region of interest" description="Disordered" evidence="1">
    <location>
        <begin position="108"/>
        <end position="138"/>
    </location>
</feature>
<reference evidence="3" key="1">
    <citation type="journal article" date="2013" name="Science">
        <title>The Amborella genome and the evolution of flowering plants.</title>
        <authorList>
            <consortium name="Amborella Genome Project"/>
        </authorList>
    </citation>
    <scope>NUCLEOTIDE SEQUENCE [LARGE SCALE GENOMIC DNA]</scope>
</reference>
<sequence>MRPEEEDKDDAELRSYMHYLFAEVEEGRSQKLTLDRSQREVNLPLCKRFHETFEMEDSCTLFEATHISVPRVELPCGNETLTTLDFRTSLETLKFKSLQLKARKGPVMKENNPAWSNAAKMTAESREKKRGLGGVAKG</sequence>
<name>W1PDC8_AMBTC</name>
<protein>
    <submittedName>
        <fullName evidence="2">Uncharacterized protein</fullName>
    </submittedName>
</protein>
<evidence type="ECO:0000313" key="2">
    <source>
        <dbReference type="EMBL" id="ERN05684.1"/>
    </source>
</evidence>
<dbReference type="EMBL" id="KI393980">
    <property type="protein sequence ID" value="ERN05684.1"/>
    <property type="molecule type" value="Genomic_DNA"/>
</dbReference>
<dbReference type="AlphaFoldDB" id="W1PDC8"/>
<evidence type="ECO:0000313" key="3">
    <source>
        <dbReference type="Proteomes" id="UP000017836"/>
    </source>
</evidence>
<evidence type="ECO:0000256" key="1">
    <source>
        <dbReference type="SAM" id="MobiDB-lite"/>
    </source>
</evidence>
<dbReference type="Gramene" id="ERN05684">
    <property type="protein sequence ID" value="ERN05684"/>
    <property type="gene ID" value="AMTR_s00006p00195140"/>
</dbReference>
<dbReference type="Proteomes" id="UP000017836">
    <property type="component" value="Unassembled WGS sequence"/>
</dbReference>
<gene>
    <name evidence="2" type="ORF">AMTR_s00006p00195140</name>
</gene>
<accession>W1PDC8</accession>
<organism evidence="2 3">
    <name type="scientific">Amborella trichopoda</name>
    <dbReference type="NCBI Taxonomy" id="13333"/>
    <lineage>
        <taxon>Eukaryota</taxon>
        <taxon>Viridiplantae</taxon>
        <taxon>Streptophyta</taxon>
        <taxon>Embryophyta</taxon>
        <taxon>Tracheophyta</taxon>
        <taxon>Spermatophyta</taxon>
        <taxon>Magnoliopsida</taxon>
        <taxon>Amborellales</taxon>
        <taxon>Amborellaceae</taxon>
        <taxon>Amborella</taxon>
    </lineage>
</organism>
<proteinExistence type="predicted"/>